<dbReference type="EMBL" id="KZ293444">
    <property type="protein sequence ID" value="PBK65628.1"/>
    <property type="molecule type" value="Genomic_DNA"/>
</dbReference>
<sequence>MAAENDVNVALRVVEALAPKAIPTASSTQSTMPKELANAEKTLENRIIELKERNRIHGAVPTLEDLLNPAEEEEIGEPEYQFGSDEEIIEVAHYQLAIERGEIQEIEEDEEEEDEGDEGEPLITSEQGIELCRKLEILCNMHGDVDISSELQAHLRRFQGVLFKETQANLKQVSLETMWSSRVQWNTADDDVVMIISPSSASNESLFIMIVESIGYLVDIASPHKENDNRGTVLEFLHTLITSVEFDEPLTLLEQSSALTMFFRVLNSTSSRPPSLQKDWCTPQLATKFVRISSMNFWSGIDELGTYLFRHTSFTNETLASFVSDLFEELRTEINGGTLQTFLHLIITELGSEDLGVHIRQQSLEYLHEPDNLFTSCTVLIQCDDTQTLRHLALLYPKHPSWPGCLQQLEESGMKKSLVADFKAFIEAGCVGAFGEVHSAPSIHIVSSQGEDDKPLQHLWSTVRYRVQRFITGKSSSGGIESSKSVHSILASHSHRWKTFLFTARDYLWPHICQVVGRVPILERIACLSAWNDPSTDLDILLSVFSDAPQLQHVDINMDVSIPFLLPWIQLTHYHDNRHGFRSQHQLESQFFEWCLHLRECTFLSRSPVMSKSRTLLPDLYSLVLASSASLNAITAPALQFLMVHHGRQEKILDMGILSRFISRLTALVLFGGKTMEFRLKSDDLIPVLWASPQLIQLHMYGVDIQPLFLQNMSLSASSLGVVPLLEDLSLDAFPVLHFNVFLLFSTLESRCGEGAVLQQVSINGMAVTLPDQLLLRHATLQENGFRLHFATRDVNERLCESFVSECQSRCNVLGRYHEDAGTAIQIHYLVTNIMRGGCYNSIVSFIVFLETLVSSDYTNMTDKDRFLGLSLIR</sequence>
<proteinExistence type="predicted"/>
<accession>A0A2H3BHV2</accession>
<name>A0A2H3BHV2_9AGAR</name>
<evidence type="ECO:0000313" key="1">
    <source>
        <dbReference type="EMBL" id="PBK65628.1"/>
    </source>
</evidence>
<protein>
    <submittedName>
        <fullName evidence="1">Uncharacterized protein</fullName>
    </submittedName>
</protein>
<dbReference type="AlphaFoldDB" id="A0A2H3BHV2"/>
<dbReference type="Proteomes" id="UP000218334">
    <property type="component" value="Unassembled WGS sequence"/>
</dbReference>
<gene>
    <name evidence="1" type="ORF">ARMSODRAFT_1022077</name>
</gene>
<reference evidence="2" key="1">
    <citation type="journal article" date="2017" name="Nat. Ecol. Evol.">
        <title>Genome expansion and lineage-specific genetic innovations in the forest pathogenic fungi Armillaria.</title>
        <authorList>
            <person name="Sipos G."/>
            <person name="Prasanna A.N."/>
            <person name="Walter M.C."/>
            <person name="O'Connor E."/>
            <person name="Balint B."/>
            <person name="Krizsan K."/>
            <person name="Kiss B."/>
            <person name="Hess J."/>
            <person name="Varga T."/>
            <person name="Slot J."/>
            <person name="Riley R."/>
            <person name="Boka B."/>
            <person name="Rigling D."/>
            <person name="Barry K."/>
            <person name="Lee J."/>
            <person name="Mihaltcheva S."/>
            <person name="LaButti K."/>
            <person name="Lipzen A."/>
            <person name="Waldron R."/>
            <person name="Moloney N.M."/>
            <person name="Sperisen C."/>
            <person name="Kredics L."/>
            <person name="Vagvoelgyi C."/>
            <person name="Patrignani A."/>
            <person name="Fitzpatrick D."/>
            <person name="Nagy I."/>
            <person name="Doyle S."/>
            <person name="Anderson J.B."/>
            <person name="Grigoriev I.V."/>
            <person name="Gueldener U."/>
            <person name="Muensterkoetter M."/>
            <person name="Nagy L.G."/>
        </authorList>
    </citation>
    <scope>NUCLEOTIDE SEQUENCE [LARGE SCALE GENOMIC DNA]</scope>
    <source>
        <strain evidence="2">28-4</strain>
    </source>
</reference>
<keyword evidence="2" id="KW-1185">Reference proteome</keyword>
<evidence type="ECO:0000313" key="2">
    <source>
        <dbReference type="Proteomes" id="UP000218334"/>
    </source>
</evidence>
<organism evidence="1 2">
    <name type="scientific">Armillaria solidipes</name>
    <dbReference type="NCBI Taxonomy" id="1076256"/>
    <lineage>
        <taxon>Eukaryota</taxon>
        <taxon>Fungi</taxon>
        <taxon>Dikarya</taxon>
        <taxon>Basidiomycota</taxon>
        <taxon>Agaricomycotina</taxon>
        <taxon>Agaricomycetes</taxon>
        <taxon>Agaricomycetidae</taxon>
        <taxon>Agaricales</taxon>
        <taxon>Marasmiineae</taxon>
        <taxon>Physalacriaceae</taxon>
        <taxon>Armillaria</taxon>
    </lineage>
</organism>